<dbReference type="HOGENOM" id="CLU_2905141_0_0_1"/>
<proteinExistence type="predicted"/>
<accession>A0A0C3JHS6</accession>
<dbReference type="Proteomes" id="UP000054217">
    <property type="component" value="Unassembled WGS sequence"/>
</dbReference>
<dbReference type="EMBL" id="KN832033">
    <property type="protein sequence ID" value="KIN97156.1"/>
    <property type="molecule type" value="Genomic_DNA"/>
</dbReference>
<name>A0A0C3JHS6_PISTI</name>
<evidence type="ECO:0000313" key="1">
    <source>
        <dbReference type="EMBL" id="KIN97156.1"/>
    </source>
</evidence>
<keyword evidence="2" id="KW-1185">Reference proteome</keyword>
<gene>
    <name evidence="1" type="ORF">M404DRAFT_915707</name>
</gene>
<organism evidence="1 2">
    <name type="scientific">Pisolithus tinctorius Marx 270</name>
    <dbReference type="NCBI Taxonomy" id="870435"/>
    <lineage>
        <taxon>Eukaryota</taxon>
        <taxon>Fungi</taxon>
        <taxon>Dikarya</taxon>
        <taxon>Basidiomycota</taxon>
        <taxon>Agaricomycotina</taxon>
        <taxon>Agaricomycetes</taxon>
        <taxon>Agaricomycetidae</taxon>
        <taxon>Boletales</taxon>
        <taxon>Sclerodermatineae</taxon>
        <taxon>Pisolithaceae</taxon>
        <taxon>Pisolithus</taxon>
    </lineage>
</organism>
<reference evidence="2" key="2">
    <citation type="submission" date="2015-01" db="EMBL/GenBank/DDBJ databases">
        <title>Evolutionary Origins and Diversification of the Mycorrhizal Mutualists.</title>
        <authorList>
            <consortium name="DOE Joint Genome Institute"/>
            <consortium name="Mycorrhizal Genomics Consortium"/>
            <person name="Kohler A."/>
            <person name="Kuo A."/>
            <person name="Nagy L.G."/>
            <person name="Floudas D."/>
            <person name="Copeland A."/>
            <person name="Barry K.W."/>
            <person name="Cichocki N."/>
            <person name="Veneault-Fourrey C."/>
            <person name="LaButti K."/>
            <person name="Lindquist E.A."/>
            <person name="Lipzen A."/>
            <person name="Lundell T."/>
            <person name="Morin E."/>
            <person name="Murat C."/>
            <person name="Riley R."/>
            <person name="Ohm R."/>
            <person name="Sun H."/>
            <person name="Tunlid A."/>
            <person name="Henrissat B."/>
            <person name="Grigoriev I.V."/>
            <person name="Hibbett D.S."/>
            <person name="Martin F."/>
        </authorList>
    </citation>
    <scope>NUCLEOTIDE SEQUENCE [LARGE SCALE GENOMIC DNA]</scope>
    <source>
        <strain evidence="2">Marx 270</strain>
    </source>
</reference>
<dbReference type="AlphaFoldDB" id="A0A0C3JHS6"/>
<dbReference type="InParanoid" id="A0A0C3JHS6"/>
<protein>
    <submittedName>
        <fullName evidence="1">Uncharacterized protein</fullName>
    </submittedName>
</protein>
<reference evidence="1 2" key="1">
    <citation type="submission" date="2014-04" db="EMBL/GenBank/DDBJ databases">
        <authorList>
            <consortium name="DOE Joint Genome Institute"/>
            <person name="Kuo A."/>
            <person name="Kohler A."/>
            <person name="Costa M.D."/>
            <person name="Nagy L.G."/>
            <person name="Floudas D."/>
            <person name="Copeland A."/>
            <person name="Barry K.W."/>
            <person name="Cichocki N."/>
            <person name="Veneault-Fourrey C."/>
            <person name="LaButti K."/>
            <person name="Lindquist E.A."/>
            <person name="Lipzen A."/>
            <person name="Lundell T."/>
            <person name="Morin E."/>
            <person name="Murat C."/>
            <person name="Sun H."/>
            <person name="Tunlid A."/>
            <person name="Henrissat B."/>
            <person name="Grigoriev I.V."/>
            <person name="Hibbett D.S."/>
            <person name="Martin F."/>
            <person name="Nordberg H.P."/>
            <person name="Cantor M.N."/>
            <person name="Hua S.X."/>
        </authorList>
    </citation>
    <scope>NUCLEOTIDE SEQUENCE [LARGE SCALE GENOMIC DNA]</scope>
    <source>
        <strain evidence="1 2">Marx 270</strain>
    </source>
</reference>
<sequence length="62" mass="7166">MAPSQMRRLIYDAFVMKTTHMQVNLPPNDIWRGPSRAIAQLQDWITSVHCLPTDHQVGIECF</sequence>
<evidence type="ECO:0000313" key="2">
    <source>
        <dbReference type="Proteomes" id="UP000054217"/>
    </source>
</evidence>